<dbReference type="GO" id="GO:0003700">
    <property type="term" value="F:DNA-binding transcription factor activity"/>
    <property type="evidence" value="ECO:0007669"/>
    <property type="project" value="InterPro"/>
</dbReference>
<dbReference type="RefSeq" id="WP_098697406.1">
    <property type="nucleotide sequence ID" value="NZ_CP023778.1"/>
</dbReference>
<protein>
    <submittedName>
        <fullName evidence="4">MarR family transcriptional regulator</fullName>
    </submittedName>
</protein>
<evidence type="ECO:0000313" key="4">
    <source>
        <dbReference type="EMBL" id="ATL70433.1"/>
    </source>
</evidence>
<dbReference type="InterPro" id="IPR036388">
    <property type="entry name" value="WH-like_DNA-bd_sf"/>
</dbReference>
<dbReference type="SUPFAM" id="SSF46785">
    <property type="entry name" value="Winged helix' DNA-binding domain"/>
    <property type="match status" value="1"/>
</dbReference>
<name>A0A291RSG6_9NOCA</name>
<organism evidence="4 5">
    <name type="scientific">Nocardia terpenica</name>
    <dbReference type="NCBI Taxonomy" id="455432"/>
    <lineage>
        <taxon>Bacteria</taxon>
        <taxon>Bacillati</taxon>
        <taxon>Actinomycetota</taxon>
        <taxon>Actinomycetes</taxon>
        <taxon>Mycobacteriales</taxon>
        <taxon>Nocardiaceae</taxon>
        <taxon>Nocardia</taxon>
    </lineage>
</organism>
<dbReference type="Pfam" id="PF13936">
    <property type="entry name" value="HTH_38"/>
    <property type="match status" value="1"/>
</dbReference>
<dbReference type="KEGG" id="ntp:CRH09_33890"/>
<evidence type="ECO:0000313" key="5">
    <source>
        <dbReference type="Proteomes" id="UP000221961"/>
    </source>
</evidence>
<dbReference type="GeneID" id="88362261"/>
<dbReference type="PANTHER" id="PTHR10948">
    <property type="entry name" value="TRANSPOSASE"/>
    <property type="match status" value="1"/>
</dbReference>
<dbReference type="PANTHER" id="PTHR10948:SF23">
    <property type="entry name" value="TRANSPOSASE INSI FOR INSERTION SEQUENCE ELEMENT IS30A-RELATED"/>
    <property type="match status" value="1"/>
</dbReference>
<dbReference type="InterPro" id="IPR000835">
    <property type="entry name" value="HTH_MarR-typ"/>
</dbReference>
<dbReference type="GO" id="GO:0032196">
    <property type="term" value="P:transposition"/>
    <property type="evidence" value="ECO:0007669"/>
    <property type="project" value="TreeGrafter"/>
</dbReference>
<evidence type="ECO:0000256" key="1">
    <source>
        <dbReference type="SAM" id="MobiDB-lite"/>
    </source>
</evidence>
<accession>A0A291RSG6</accession>
<feature type="domain" description="HTH marR-type" evidence="2">
    <location>
        <begin position="106"/>
        <end position="161"/>
    </location>
</feature>
<dbReference type="GO" id="GO:0004803">
    <property type="term" value="F:transposase activity"/>
    <property type="evidence" value="ECO:0007669"/>
    <property type="project" value="TreeGrafter"/>
</dbReference>
<dbReference type="Gene3D" id="1.10.10.10">
    <property type="entry name" value="Winged helix-like DNA-binding domain superfamily/Winged helix DNA-binding domain"/>
    <property type="match status" value="1"/>
</dbReference>
<proteinExistence type="predicted"/>
<dbReference type="Proteomes" id="UP000221961">
    <property type="component" value="Chromosome"/>
</dbReference>
<reference evidence="4 5" key="1">
    <citation type="submission" date="2017-10" db="EMBL/GenBank/DDBJ databases">
        <title>Comparative genomics between pathogenic Norcardia.</title>
        <authorList>
            <person name="Zeng L."/>
        </authorList>
    </citation>
    <scope>NUCLEOTIDE SEQUENCE [LARGE SCALE GENOMIC DNA]</scope>
    <source>
        <strain evidence="4 5">NC_YFY_NT001</strain>
    </source>
</reference>
<dbReference type="EMBL" id="CP023778">
    <property type="protein sequence ID" value="ATL70433.1"/>
    <property type="molecule type" value="Genomic_DNA"/>
</dbReference>
<dbReference type="GO" id="GO:0005829">
    <property type="term" value="C:cytosol"/>
    <property type="evidence" value="ECO:0007669"/>
    <property type="project" value="TreeGrafter"/>
</dbReference>
<dbReference type="AlphaFoldDB" id="A0A291RSG6"/>
<dbReference type="InterPro" id="IPR036390">
    <property type="entry name" value="WH_DNA-bd_sf"/>
</dbReference>
<dbReference type="InterPro" id="IPR011991">
    <property type="entry name" value="ArsR-like_HTH"/>
</dbReference>
<feature type="domain" description="Transposase IS30-like HTH" evidence="3">
    <location>
        <begin position="5"/>
        <end position="45"/>
    </location>
</feature>
<feature type="region of interest" description="Disordered" evidence="1">
    <location>
        <begin position="33"/>
        <end position="85"/>
    </location>
</feature>
<gene>
    <name evidence="4" type="ORF">CRH09_33890</name>
</gene>
<evidence type="ECO:0000259" key="3">
    <source>
        <dbReference type="Pfam" id="PF13936"/>
    </source>
</evidence>
<sequence>MPGGRLTRLDRECIAEGLAAGLDYAEIARQLDRPTSTVSREVARNGGPRRYRADRAQRAAQQRARRPGRNRRSTESSTGTQAFEQAPVADVITRLTDLFIRSGEPSTASRILAALLTTDSGALTTAELTRRLRISPASISVAATRLVNQGLVHREQEGGRRYRYVVDENVWLRSTLGAVHTTEVLSAITHESADLLGATTPAGMRLSEMSLYLDHFARSLLHTAESWRTRATTENEP</sequence>
<evidence type="ECO:0000259" key="2">
    <source>
        <dbReference type="Pfam" id="PF12802"/>
    </source>
</evidence>
<dbReference type="InterPro" id="IPR051917">
    <property type="entry name" value="Transposase-Integrase"/>
</dbReference>
<dbReference type="Pfam" id="PF12802">
    <property type="entry name" value="MarR_2"/>
    <property type="match status" value="1"/>
</dbReference>
<dbReference type="InterPro" id="IPR025246">
    <property type="entry name" value="IS30-like_HTH"/>
</dbReference>
<dbReference type="CDD" id="cd00090">
    <property type="entry name" value="HTH_ARSR"/>
    <property type="match status" value="1"/>
</dbReference>